<evidence type="ECO:0000313" key="4">
    <source>
        <dbReference type="Proteomes" id="UP001229955"/>
    </source>
</evidence>
<dbReference type="RefSeq" id="WP_367886011.1">
    <property type="nucleotide sequence ID" value="NZ_CP130612.1"/>
</dbReference>
<feature type="transmembrane region" description="Helical" evidence="1">
    <location>
        <begin position="24"/>
        <end position="44"/>
    </location>
</feature>
<keyword evidence="1" id="KW-1133">Transmembrane helix</keyword>
<reference evidence="3" key="1">
    <citation type="submission" date="2023-07" db="EMBL/GenBank/DDBJ databases">
        <authorList>
            <person name="Haufschild T."/>
            <person name="Kallscheuer N."/>
            <person name="Hammer J."/>
            <person name="Kohn T."/>
            <person name="Kabuu M."/>
            <person name="Jogler M."/>
            <person name="Wohfarth N."/>
            <person name="Heuer A."/>
            <person name="Rohde M."/>
            <person name="van Teeseling M.C.F."/>
            <person name="Jogler C."/>
        </authorList>
    </citation>
    <scope>NUCLEOTIDE SEQUENCE</scope>
    <source>
        <strain evidence="2">Strain 138</strain>
        <strain evidence="3">Strain 318</strain>
    </source>
</reference>
<protein>
    <submittedName>
        <fullName evidence="3">Uncharacterized protein</fullName>
    </submittedName>
</protein>
<dbReference type="EMBL" id="CP130612">
    <property type="protein sequence ID" value="WKW13149.1"/>
    <property type="molecule type" value="Genomic_DNA"/>
</dbReference>
<keyword evidence="1" id="KW-0472">Membrane</keyword>
<sequence>MDPTRDEQGDEPVPRLQRLFDNMWLLLIVGMVVMLVVYTGWGMFEILTMPEATLP</sequence>
<dbReference type="EMBL" id="CP130613">
    <property type="protein sequence ID" value="WKW16056.1"/>
    <property type="molecule type" value="Genomic_DNA"/>
</dbReference>
<proteinExistence type="predicted"/>
<gene>
    <name evidence="2" type="ORF">Strain138_002464</name>
    <name evidence="3" type="ORF">Strain318_002464</name>
</gene>
<name>A0AA49K1V9_9BACT</name>
<organism evidence="3 4">
    <name type="scientific">Pseudogemmatithrix spongiicola</name>
    <dbReference type="NCBI Taxonomy" id="3062599"/>
    <lineage>
        <taxon>Bacteria</taxon>
        <taxon>Pseudomonadati</taxon>
        <taxon>Gemmatimonadota</taxon>
        <taxon>Gemmatimonadia</taxon>
        <taxon>Gemmatimonadales</taxon>
        <taxon>Gemmatimonadaceae</taxon>
        <taxon>Pseudogemmatithrix</taxon>
    </lineage>
</organism>
<evidence type="ECO:0000313" key="2">
    <source>
        <dbReference type="EMBL" id="WKW13149.1"/>
    </source>
</evidence>
<keyword evidence="4" id="KW-1185">Reference proteome</keyword>
<evidence type="ECO:0000313" key="3">
    <source>
        <dbReference type="EMBL" id="WKW16056.1"/>
    </source>
</evidence>
<dbReference type="KEGG" id="pspc:Strain318_002464"/>
<dbReference type="AlphaFoldDB" id="A0AA49K1V9"/>
<keyword evidence="1" id="KW-0812">Transmembrane</keyword>
<evidence type="ECO:0000256" key="1">
    <source>
        <dbReference type="SAM" id="Phobius"/>
    </source>
</evidence>
<dbReference type="Proteomes" id="UP001229955">
    <property type="component" value="Chromosome"/>
</dbReference>
<accession>A0AA49K1V9</accession>
<accession>A0AA49JW67</accession>